<dbReference type="AlphaFoldDB" id="A0A120I9Y8"/>
<evidence type="ECO:0000313" key="5">
    <source>
        <dbReference type="Proteomes" id="UP000594771"/>
    </source>
</evidence>
<dbReference type="EMBL" id="JAOTML010000002">
    <property type="protein sequence ID" value="MCY3052881.1"/>
    <property type="molecule type" value="Genomic_DNA"/>
</dbReference>
<keyword evidence="2" id="KW-0472">Membrane</keyword>
<dbReference type="RefSeq" id="WP_060778818.1">
    <property type="nucleotide sequence ID" value="NZ_CAJHLF010000004.1"/>
</dbReference>
<proteinExistence type="predicted"/>
<evidence type="ECO:0000313" key="4">
    <source>
        <dbReference type="EMBL" id="QPS01907.1"/>
    </source>
</evidence>
<organism evidence="4 5">
    <name type="scientific">Aerococcus urinae</name>
    <dbReference type="NCBI Taxonomy" id="1376"/>
    <lineage>
        <taxon>Bacteria</taxon>
        <taxon>Bacillati</taxon>
        <taxon>Bacillota</taxon>
        <taxon>Bacilli</taxon>
        <taxon>Lactobacillales</taxon>
        <taxon>Aerococcaceae</taxon>
        <taxon>Aerococcus</taxon>
    </lineage>
</organism>
<evidence type="ECO:0008006" key="7">
    <source>
        <dbReference type="Google" id="ProtNLM"/>
    </source>
</evidence>
<feature type="region of interest" description="Disordered" evidence="1">
    <location>
        <begin position="256"/>
        <end position="277"/>
    </location>
</feature>
<evidence type="ECO:0000313" key="6">
    <source>
        <dbReference type="Proteomes" id="UP001069145"/>
    </source>
</evidence>
<keyword evidence="2" id="KW-1133">Transmembrane helix</keyword>
<evidence type="ECO:0000256" key="1">
    <source>
        <dbReference type="SAM" id="MobiDB-lite"/>
    </source>
</evidence>
<gene>
    <name evidence="4" type="ORF">I6G68_02190</name>
    <name evidence="3" type="ORF">ODY43_02670</name>
</gene>
<dbReference type="Proteomes" id="UP000594771">
    <property type="component" value="Chromosome"/>
</dbReference>
<protein>
    <recommendedName>
        <fullName evidence="7">Adhesin domain-containing protein</fullName>
    </recommendedName>
</protein>
<keyword evidence="6" id="KW-1185">Reference proteome</keyword>
<reference evidence="4 5" key="1">
    <citation type="submission" date="2020-12" db="EMBL/GenBank/DDBJ databases">
        <title>FDA dAtabase for Regulatory Grade micrObial Sequences (FDA-ARGOS): Supporting development and validation of Infectious Disease Dx tests.</title>
        <authorList>
            <person name="Sproer C."/>
            <person name="Gronow S."/>
            <person name="Severitt S."/>
            <person name="Schroder I."/>
            <person name="Tallon L."/>
            <person name="Sadzewicz L."/>
            <person name="Zhao X."/>
            <person name="Boylan J."/>
            <person name="Ott S."/>
            <person name="Bowen H."/>
            <person name="Vavikolanu K."/>
            <person name="Mehta A."/>
            <person name="Aluvathingal J."/>
            <person name="Nadendla S."/>
            <person name="Lowell S."/>
            <person name="Myers T."/>
            <person name="Yan Y."/>
            <person name="Sichtig H."/>
        </authorList>
    </citation>
    <scope>NUCLEOTIDE SEQUENCE [LARGE SCALE GENOMIC DNA]</scope>
    <source>
        <strain evidence="4 5">FDAARGOS_911</strain>
    </source>
</reference>
<dbReference type="Proteomes" id="UP001069145">
    <property type="component" value="Unassembled WGS sequence"/>
</dbReference>
<evidence type="ECO:0000313" key="3">
    <source>
        <dbReference type="EMBL" id="MCY3052881.1"/>
    </source>
</evidence>
<feature type="transmembrane region" description="Helical" evidence="2">
    <location>
        <begin position="12"/>
        <end position="33"/>
    </location>
</feature>
<reference evidence="3" key="2">
    <citation type="submission" date="2022-09" db="EMBL/GenBank/DDBJ databases">
        <title>Aerococcus urinae taxonomy study.</title>
        <authorList>
            <person name="Christensen J."/>
            <person name="Senneby E."/>
        </authorList>
    </citation>
    <scope>NUCLEOTIDE SEQUENCE</scope>
    <source>
        <strain evidence="3">NLD-066-U95</strain>
    </source>
</reference>
<sequence length="277" mass="31521">MKKQRNTVVRSIWTLCGVAFLALVLGFMSFFYFDYDHIVSEIQAYQVEQNADHRQLVYEKNFDQSFDLMEIDIRDHSEIEIIPADSYSIKIWDVKGEDLDNDEIPNDTKFFDIQADGAFLKINEKILGTGQFRRHPIRIQIAGPDFTQSRLNASGNYADLSLNQALKDLYWEVYDGQVTIKSPSTFPMTFSGDDVAVDMTVDEANATLSFNHGYSQATINGRSLEIPVNQDLDDLATEESTSQPSEPEPFIHQIGEGRDPIHFNGENNTVSVRYPEN</sequence>
<keyword evidence="2" id="KW-0812">Transmembrane</keyword>
<evidence type="ECO:0000256" key="2">
    <source>
        <dbReference type="SAM" id="Phobius"/>
    </source>
</evidence>
<dbReference type="KEGG" id="aun:AWM73_07825"/>
<dbReference type="EMBL" id="CP065662">
    <property type="protein sequence ID" value="QPS01907.1"/>
    <property type="molecule type" value="Genomic_DNA"/>
</dbReference>
<name>A0A120I9Y8_9LACT</name>
<accession>A0A120I9Y8</accession>
<dbReference type="GeneID" id="35767311"/>